<dbReference type="GeneID" id="100477571"/>
<feature type="region of interest" description="Disordered" evidence="8">
    <location>
        <begin position="421"/>
        <end position="578"/>
    </location>
</feature>
<feature type="region of interest" description="Disordered" evidence="8">
    <location>
        <begin position="1"/>
        <end position="35"/>
    </location>
</feature>
<protein>
    <recommendedName>
        <fullName evidence="4">Bromodomain-containing protein 2</fullName>
    </recommendedName>
</protein>
<evidence type="ECO:0000259" key="10">
    <source>
        <dbReference type="PROSITE" id="PS51525"/>
    </source>
</evidence>
<dbReference type="GO" id="GO:0006355">
    <property type="term" value="P:regulation of DNA-templated transcription"/>
    <property type="evidence" value="ECO:0007669"/>
    <property type="project" value="TreeGrafter"/>
</dbReference>
<feature type="compositionally biased region" description="Pro residues" evidence="8">
    <location>
        <begin position="15"/>
        <end position="26"/>
    </location>
</feature>
<dbReference type="InterPro" id="IPR001487">
    <property type="entry name" value="Bromodomain"/>
</dbReference>
<dbReference type="FunFam" id="1.20.920.10:FF:000003">
    <property type="entry name" value="Bromodomain-containing protein 2"/>
    <property type="match status" value="1"/>
</dbReference>
<reference evidence="11 12" key="1">
    <citation type="journal article" date="2010" name="Nature">
        <title>The sequence and de novo assembly of the giant panda genome.</title>
        <authorList>
            <person name="Li R."/>
            <person name="Fan W."/>
            <person name="Tian G."/>
            <person name="Zhu H."/>
            <person name="He L."/>
            <person name="Cai J."/>
            <person name="Huang Q."/>
            <person name="Cai Q."/>
            <person name="Li B."/>
            <person name="Bai Y."/>
            <person name="Zhang Z."/>
            <person name="Zhang Y."/>
            <person name="Wang W."/>
            <person name="Li J."/>
            <person name="Wei F."/>
            <person name="Li H."/>
            <person name="Jian M."/>
            <person name="Li J."/>
            <person name="Zhang Z."/>
            <person name="Nielsen R."/>
            <person name="Li D."/>
            <person name="Gu W."/>
            <person name="Yang Z."/>
            <person name="Xuan Z."/>
            <person name="Ryder O.A."/>
            <person name="Leung F.C."/>
            <person name="Zhou Y."/>
            <person name="Cao J."/>
            <person name="Sun X."/>
            <person name="Fu Y."/>
            <person name="Fang X."/>
            <person name="Guo X."/>
            <person name="Wang B."/>
            <person name="Hou R."/>
            <person name="Shen F."/>
            <person name="Mu B."/>
            <person name="Ni P."/>
            <person name="Lin R."/>
            <person name="Qian W."/>
            <person name="Wang G."/>
            <person name="Yu C."/>
            <person name="Nie W."/>
            <person name="Wang J."/>
            <person name="Wu Z."/>
            <person name="Liang H."/>
            <person name="Min J."/>
            <person name="Wu Q."/>
            <person name="Cheng S."/>
            <person name="Ruan J."/>
            <person name="Wang M."/>
            <person name="Shi Z."/>
            <person name="Wen M."/>
            <person name="Liu B."/>
            <person name="Ren X."/>
            <person name="Zheng H."/>
            <person name="Dong D."/>
            <person name="Cook K."/>
            <person name="Shan G."/>
            <person name="Zhang H."/>
            <person name="Kosiol C."/>
            <person name="Xie X."/>
            <person name="Lu Z."/>
            <person name="Zheng H."/>
            <person name="Li Y."/>
            <person name="Steiner C.C."/>
            <person name="Lam T.T."/>
            <person name="Lin S."/>
            <person name="Zhang Q."/>
            <person name="Li G."/>
            <person name="Tian J."/>
            <person name="Gong T."/>
            <person name="Liu H."/>
            <person name="Zhang D."/>
            <person name="Fang L."/>
            <person name="Ye C."/>
            <person name="Zhang J."/>
            <person name="Hu W."/>
            <person name="Xu A."/>
            <person name="Ren Y."/>
            <person name="Zhang G."/>
            <person name="Bruford M.W."/>
            <person name="Li Q."/>
            <person name="Ma L."/>
            <person name="Guo Y."/>
            <person name="An N."/>
            <person name="Hu Y."/>
            <person name="Zheng Y."/>
            <person name="Shi Y."/>
            <person name="Li Z."/>
            <person name="Liu Q."/>
            <person name="Chen Y."/>
            <person name="Zhao J."/>
            <person name="Qu N."/>
            <person name="Zhao S."/>
            <person name="Tian F."/>
            <person name="Wang X."/>
            <person name="Wang H."/>
            <person name="Xu L."/>
            <person name="Liu X."/>
            <person name="Vinar T."/>
            <person name="Wang Y."/>
            <person name="Lam T.W."/>
            <person name="Yiu S.M."/>
            <person name="Liu S."/>
            <person name="Zhang H."/>
            <person name="Li D."/>
            <person name="Huang Y."/>
            <person name="Wang X."/>
            <person name="Yang G."/>
            <person name="Jiang Z."/>
            <person name="Wang J."/>
            <person name="Qin N."/>
            <person name="Li L."/>
            <person name="Li J."/>
            <person name="Bolund L."/>
            <person name="Kristiansen K."/>
            <person name="Wong G.K."/>
            <person name="Olson M."/>
            <person name="Zhang X."/>
            <person name="Li S."/>
            <person name="Yang H."/>
            <person name="Wang J."/>
            <person name="Wang J."/>
        </authorList>
    </citation>
    <scope>NUCLEOTIDE SEQUENCE [LARGE SCALE GENOMIC DNA]</scope>
</reference>
<dbReference type="Gene3D" id="1.20.920.10">
    <property type="entry name" value="Bromodomain-like"/>
    <property type="match status" value="2"/>
</dbReference>
<dbReference type="CDD" id="cd05498">
    <property type="entry name" value="Bromo_Brdt_II_like"/>
    <property type="match status" value="1"/>
</dbReference>
<feature type="compositionally biased region" description="Basic residues" evidence="8">
    <location>
        <begin position="487"/>
        <end position="503"/>
    </location>
</feature>
<comment type="similarity">
    <text evidence="5">Belongs to the BET family.</text>
</comment>
<evidence type="ECO:0000256" key="8">
    <source>
        <dbReference type="SAM" id="MobiDB-lite"/>
    </source>
</evidence>
<dbReference type="PROSITE" id="PS50014">
    <property type="entry name" value="BROMODOMAIN_2"/>
    <property type="match status" value="2"/>
</dbReference>
<dbReference type="PANTHER" id="PTHR22880">
    <property type="entry name" value="FALZ-RELATED BROMODOMAIN-CONTAINING PROTEINS"/>
    <property type="match status" value="1"/>
</dbReference>
<feature type="compositionally biased region" description="Pro residues" evidence="8">
    <location>
        <begin position="215"/>
        <end position="235"/>
    </location>
</feature>
<dbReference type="AlphaFoldDB" id="G1LXK7"/>
<evidence type="ECO:0000256" key="6">
    <source>
        <dbReference type="ARBA" id="ARBA00046861"/>
    </source>
</evidence>
<evidence type="ECO:0000256" key="4">
    <source>
        <dbReference type="ARBA" id="ARBA00040998"/>
    </source>
</evidence>
<dbReference type="PANTHER" id="PTHR22880:SF246">
    <property type="entry name" value="BROMODOMAIN-CONTAINING PROTEIN 3"/>
    <property type="match status" value="1"/>
</dbReference>
<keyword evidence="2" id="KW-0156">Chromatin regulator</keyword>
<dbReference type="Pfam" id="PF17035">
    <property type="entry name" value="BET"/>
    <property type="match status" value="1"/>
</dbReference>
<feature type="compositionally biased region" description="Basic and acidic residues" evidence="8">
    <location>
        <begin position="504"/>
        <end position="523"/>
    </location>
</feature>
<dbReference type="SUPFAM" id="SSF47370">
    <property type="entry name" value="Bromodomain"/>
    <property type="match status" value="2"/>
</dbReference>
<comment type="subunit">
    <text evidence="6">Homodimer. Interacts with E2F1. Interacts with (acetylated) STAT3; promoting STAT3 recruitment to chromatin. Interacts with CTCF; promoting BRD2 recruitment to chromatin.</text>
</comment>
<proteinExistence type="inferred from homology"/>
<feature type="compositionally biased region" description="Low complexity" evidence="8">
    <location>
        <begin position="248"/>
        <end position="261"/>
    </location>
</feature>
<dbReference type="InterPro" id="IPR018359">
    <property type="entry name" value="Bromodomain_CS"/>
</dbReference>
<feature type="compositionally biased region" description="Low complexity" evidence="8">
    <location>
        <begin position="694"/>
        <end position="728"/>
    </location>
</feature>
<sequence length="728" mass="79556">MSTTTTVAPAGIPAAPGPVNPPPPEVSNPAKPGRKTNQLQYMQNVVVKTLWKHQFAWPFYQPVDAIKLNLPDYHKIIKNPMDMGTIKKRLENNYYWSASECMQDFNTMFTNCYIYNKPTDDIVLMAQALEKIFLQKVAQMPQEEVELLPPVPKGKGRKPAAGTQSAGTQQVAAVSSVSPATPFQSVPPAVSQTPVIAATPVPTITANITSVPVPPAAAPPPPSTPIIPVVPPTPPVVKKKGVKRKADTTTPTTSAITASRSESPPPLSDPKQAKVVARRESGGRPIKPPKKDLEDGEVPQHAGKKGKLSEHLRHCDSILKEMLSKKHAAYAWPFYKPVDAEALELHDYHDIIKHPMDLSTVKKKMDGREYADAQGFAADVRLMFSNCYKYNPPDHEVVAMARKLQDVFEMRFAKMPDEPVEAPALPAPAAPVLSKGAESSRSSEESSSDSGSSDSEEERATRLAELQEQLKAVHEQLAALSQAPVNKPKRKKEKKEKEKKKKDKDKDKDKERHKAKSEDDKKAKVAPPAKQAQPKKAPAKKASSTAAASRQPKKGGKQASASYDSEEEEEGLPMSYDEKRQLSLDINRLPGEKLGRVVHIIQSREPSLRDSNPDEIEIDFETLKPTTLRELERYVKSCLQKKQRKPFSTSGKKQAAKSKEELAQEKKKELEKRLQDVSGQLNNSKKPAKKEKAGSAPSGGPSRLSSSSSSGSGSSSSSGSSSDSSDSE</sequence>
<dbReference type="PROSITE" id="PS00633">
    <property type="entry name" value="BROMODOMAIN_1"/>
    <property type="match status" value="2"/>
</dbReference>
<dbReference type="SMART" id="SM00297">
    <property type="entry name" value="BROMO"/>
    <property type="match status" value="2"/>
</dbReference>
<keyword evidence="3 7" id="KW-0103">Bromodomain</keyword>
<dbReference type="GO" id="GO:0005634">
    <property type="term" value="C:nucleus"/>
    <property type="evidence" value="ECO:0007669"/>
    <property type="project" value="TreeGrafter"/>
</dbReference>
<dbReference type="GeneTree" id="ENSGT00940000153385"/>
<dbReference type="HOGENOM" id="CLU_001499_0_4_1"/>
<feature type="compositionally biased region" description="Low complexity" evidence="8">
    <location>
        <begin position="430"/>
        <end position="440"/>
    </location>
</feature>
<dbReference type="OMA" id="KMNIPHY"/>
<keyword evidence="12" id="KW-1185">Reference proteome</keyword>
<reference evidence="11" key="2">
    <citation type="submission" date="2025-08" db="UniProtKB">
        <authorList>
            <consortium name="Ensembl"/>
        </authorList>
    </citation>
    <scope>IDENTIFICATION</scope>
</reference>
<feature type="compositionally biased region" description="Low complexity" evidence="8">
    <location>
        <begin position="525"/>
        <end position="549"/>
    </location>
</feature>
<dbReference type="CTD" id="8019"/>
<dbReference type="InterPro" id="IPR043509">
    <property type="entry name" value="Bromo_Brdt_II"/>
</dbReference>
<dbReference type="InterPro" id="IPR036427">
    <property type="entry name" value="Bromodomain-like_sf"/>
</dbReference>
<organism evidence="11 12">
    <name type="scientific">Ailuropoda melanoleuca</name>
    <name type="common">Giant panda</name>
    <dbReference type="NCBI Taxonomy" id="9646"/>
    <lineage>
        <taxon>Eukaryota</taxon>
        <taxon>Metazoa</taxon>
        <taxon>Chordata</taxon>
        <taxon>Craniata</taxon>
        <taxon>Vertebrata</taxon>
        <taxon>Euteleostomi</taxon>
        <taxon>Mammalia</taxon>
        <taxon>Eutheria</taxon>
        <taxon>Laurasiatheria</taxon>
        <taxon>Carnivora</taxon>
        <taxon>Caniformia</taxon>
        <taxon>Ursidae</taxon>
        <taxon>Ailuropoda</taxon>
    </lineage>
</organism>
<dbReference type="Proteomes" id="UP000008912">
    <property type="component" value="Unassembled WGS sequence"/>
</dbReference>
<dbReference type="InterPro" id="IPR050935">
    <property type="entry name" value="Bromo_chromatin_reader"/>
</dbReference>
<dbReference type="eggNOG" id="KOG1474">
    <property type="taxonomic scope" value="Eukaryota"/>
</dbReference>
<feature type="domain" description="Bromo" evidence="9">
    <location>
        <begin position="326"/>
        <end position="398"/>
    </location>
</feature>
<dbReference type="Pfam" id="PF00439">
    <property type="entry name" value="Bromodomain"/>
    <property type="match status" value="2"/>
</dbReference>
<dbReference type="STRING" id="9646.ENSAMEP00000011812"/>
<reference evidence="11" key="3">
    <citation type="submission" date="2025-09" db="UniProtKB">
        <authorList>
            <consortium name="Ensembl"/>
        </authorList>
    </citation>
    <scope>IDENTIFICATION</scope>
</reference>
<feature type="domain" description="Bromo" evidence="9">
    <location>
        <begin position="51"/>
        <end position="123"/>
    </location>
</feature>
<accession>G1LXK7</accession>
<dbReference type="InterPro" id="IPR043508">
    <property type="entry name" value="Bromo_Brdt_I"/>
</dbReference>
<keyword evidence="1" id="KW-0677">Repeat</keyword>
<name>G1LXK7_AILME</name>
<feature type="region of interest" description="Disordered" evidence="8">
    <location>
        <begin position="638"/>
        <end position="728"/>
    </location>
</feature>
<dbReference type="FunFam" id="1.20.920.10:FF:000002">
    <property type="entry name" value="Bromodomain-containing protein 4"/>
    <property type="match status" value="1"/>
</dbReference>
<dbReference type="PROSITE" id="PS51525">
    <property type="entry name" value="NET"/>
    <property type="match status" value="1"/>
</dbReference>
<feature type="compositionally biased region" description="Basic and acidic residues" evidence="8">
    <location>
        <begin position="657"/>
        <end position="675"/>
    </location>
</feature>
<dbReference type="CDD" id="cd05497">
    <property type="entry name" value="Bromo_Brdt_I_like"/>
    <property type="match status" value="1"/>
</dbReference>
<dbReference type="RefSeq" id="XP_034520655.1">
    <property type="nucleotide sequence ID" value="XM_034664764.1"/>
</dbReference>
<evidence type="ECO:0000256" key="3">
    <source>
        <dbReference type="ARBA" id="ARBA00023117"/>
    </source>
</evidence>
<evidence type="ECO:0000313" key="12">
    <source>
        <dbReference type="Proteomes" id="UP000008912"/>
    </source>
</evidence>
<evidence type="ECO:0000256" key="2">
    <source>
        <dbReference type="ARBA" id="ARBA00022853"/>
    </source>
</evidence>
<dbReference type="GO" id="GO:0000785">
    <property type="term" value="C:chromatin"/>
    <property type="evidence" value="ECO:0007669"/>
    <property type="project" value="TreeGrafter"/>
</dbReference>
<dbReference type="PRINTS" id="PR00503">
    <property type="entry name" value="BROMODOMAIN"/>
</dbReference>
<feature type="domain" description="NET" evidence="10">
    <location>
        <begin position="564"/>
        <end position="646"/>
    </location>
</feature>
<evidence type="ECO:0000256" key="5">
    <source>
        <dbReference type="ARBA" id="ARBA00044509"/>
    </source>
</evidence>
<evidence type="ECO:0000259" key="9">
    <source>
        <dbReference type="PROSITE" id="PS50014"/>
    </source>
</evidence>
<evidence type="ECO:0000256" key="7">
    <source>
        <dbReference type="PROSITE-ProRule" id="PRU00035"/>
    </source>
</evidence>
<dbReference type="Ensembl" id="ENSAMET00000012310.2">
    <property type="protein sequence ID" value="ENSAMEP00000011812.1"/>
    <property type="gene ID" value="ENSAMEG00000011209.2"/>
</dbReference>
<evidence type="ECO:0000313" key="11">
    <source>
        <dbReference type="Ensembl" id="ENSAMEP00000011812.1"/>
    </source>
</evidence>
<dbReference type="FunFam" id="1.20.1270.220:FF:000001">
    <property type="entry name" value="bromodomain-containing protein 2 isoform X1"/>
    <property type="match status" value="1"/>
</dbReference>
<dbReference type="Gene3D" id="1.20.1270.220">
    <property type="match status" value="1"/>
</dbReference>
<gene>
    <name evidence="11" type="primary">BRD3</name>
</gene>
<dbReference type="InterPro" id="IPR027353">
    <property type="entry name" value="NET_dom"/>
</dbReference>
<evidence type="ECO:0000256" key="1">
    <source>
        <dbReference type="ARBA" id="ARBA00022737"/>
    </source>
</evidence>
<dbReference type="GO" id="GO:0006338">
    <property type="term" value="P:chromatin remodeling"/>
    <property type="evidence" value="ECO:0007669"/>
    <property type="project" value="TreeGrafter"/>
</dbReference>
<feature type="region of interest" description="Disordered" evidence="8">
    <location>
        <begin position="215"/>
        <end position="309"/>
    </location>
</feature>
<dbReference type="InterPro" id="IPR038336">
    <property type="entry name" value="NET_sf"/>
</dbReference>